<reference evidence="1 2" key="1">
    <citation type="submission" date="2019-06" db="EMBL/GenBank/DDBJ databases">
        <title>Genomics analysis of Aphanomyces spp. identifies a new class of oomycete effector associated with host adaptation.</title>
        <authorList>
            <person name="Gaulin E."/>
        </authorList>
    </citation>
    <scope>NUCLEOTIDE SEQUENCE [LARGE SCALE GENOMIC DNA]</scope>
    <source>
        <strain evidence="1 2">E</strain>
    </source>
</reference>
<sequence length="60" mass="6279">AVLEGGGQATLIRVNPEVEDEDDSELSYPHLLSIHATGLATLQAIDHVIQSGLVAISPCN</sequence>
<feature type="non-terminal residue" evidence="1">
    <location>
        <position position="1"/>
    </location>
</feature>
<dbReference type="AlphaFoldDB" id="A0A6A4ZRV1"/>
<organism evidence="1 2">
    <name type="scientific">Aphanomyces astaci</name>
    <name type="common">Crayfish plague agent</name>
    <dbReference type="NCBI Taxonomy" id="112090"/>
    <lineage>
        <taxon>Eukaryota</taxon>
        <taxon>Sar</taxon>
        <taxon>Stramenopiles</taxon>
        <taxon>Oomycota</taxon>
        <taxon>Saprolegniomycetes</taxon>
        <taxon>Saprolegniales</taxon>
        <taxon>Verrucalvaceae</taxon>
        <taxon>Aphanomyces</taxon>
    </lineage>
</organism>
<dbReference type="EMBL" id="VJMI01016448">
    <property type="protein sequence ID" value="KAF0719088.1"/>
    <property type="molecule type" value="Genomic_DNA"/>
</dbReference>
<evidence type="ECO:0000313" key="1">
    <source>
        <dbReference type="EMBL" id="KAF0719088.1"/>
    </source>
</evidence>
<dbReference type="VEuPathDB" id="FungiDB:H257_03072"/>
<proteinExistence type="predicted"/>
<name>A0A6A4ZRV1_APHAT</name>
<evidence type="ECO:0000313" key="2">
    <source>
        <dbReference type="Proteomes" id="UP000469452"/>
    </source>
</evidence>
<accession>A0A6A4ZRV1</accession>
<protein>
    <submittedName>
        <fullName evidence="1">Uncharacterized protein</fullName>
    </submittedName>
</protein>
<comment type="caution">
    <text evidence="1">The sequence shown here is derived from an EMBL/GenBank/DDBJ whole genome shotgun (WGS) entry which is preliminary data.</text>
</comment>
<dbReference type="Proteomes" id="UP000469452">
    <property type="component" value="Unassembled WGS sequence"/>
</dbReference>
<gene>
    <name evidence="1" type="ORF">AaE_010511</name>
</gene>